<dbReference type="OrthoDB" id="4161727at2759"/>
<dbReference type="RefSeq" id="XP_040787072.1">
    <property type="nucleotide sequence ID" value="XM_040930132.1"/>
</dbReference>
<protein>
    <recommendedName>
        <fullName evidence="4">C2H2-type domain-containing protein</fullName>
    </recommendedName>
</protein>
<dbReference type="PANTHER" id="PTHR38166:SF1">
    <property type="entry name" value="C2H2-TYPE DOMAIN-CONTAINING PROTEIN"/>
    <property type="match status" value="1"/>
</dbReference>
<evidence type="ECO:0000256" key="1">
    <source>
        <dbReference type="SAM" id="MobiDB-lite"/>
    </source>
</evidence>
<dbReference type="GeneID" id="63847384"/>
<dbReference type="Proteomes" id="UP000800039">
    <property type="component" value="Unassembled WGS sequence"/>
</dbReference>
<name>A0A9P4GFY0_9PLEO</name>
<evidence type="ECO:0000313" key="2">
    <source>
        <dbReference type="EMBL" id="KAF1844509.1"/>
    </source>
</evidence>
<organism evidence="2 3">
    <name type="scientific">Cucurbitaria berberidis CBS 394.84</name>
    <dbReference type="NCBI Taxonomy" id="1168544"/>
    <lineage>
        <taxon>Eukaryota</taxon>
        <taxon>Fungi</taxon>
        <taxon>Dikarya</taxon>
        <taxon>Ascomycota</taxon>
        <taxon>Pezizomycotina</taxon>
        <taxon>Dothideomycetes</taxon>
        <taxon>Pleosporomycetidae</taxon>
        <taxon>Pleosporales</taxon>
        <taxon>Pleosporineae</taxon>
        <taxon>Cucurbitariaceae</taxon>
        <taxon>Cucurbitaria</taxon>
    </lineage>
</organism>
<keyword evidence="3" id="KW-1185">Reference proteome</keyword>
<comment type="caution">
    <text evidence="2">The sequence shown here is derived from an EMBL/GenBank/DDBJ whole genome shotgun (WGS) entry which is preliminary data.</text>
</comment>
<feature type="region of interest" description="Disordered" evidence="1">
    <location>
        <begin position="218"/>
        <end position="287"/>
    </location>
</feature>
<dbReference type="PANTHER" id="PTHR38166">
    <property type="entry name" value="C2H2-TYPE DOMAIN-CONTAINING PROTEIN-RELATED"/>
    <property type="match status" value="1"/>
</dbReference>
<reference evidence="2" key="1">
    <citation type="submission" date="2020-01" db="EMBL/GenBank/DDBJ databases">
        <authorList>
            <consortium name="DOE Joint Genome Institute"/>
            <person name="Haridas S."/>
            <person name="Albert R."/>
            <person name="Binder M."/>
            <person name="Bloem J."/>
            <person name="Labutti K."/>
            <person name="Salamov A."/>
            <person name="Andreopoulos B."/>
            <person name="Baker S.E."/>
            <person name="Barry K."/>
            <person name="Bills G."/>
            <person name="Bluhm B.H."/>
            <person name="Cannon C."/>
            <person name="Castanera R."/>
            <person name="Culley D.E."/>
            <person name="Daum C."/>
            <person name="Ezra D."/>
            <person name="Gonzalez J.B."/>
            <person name="Henrissat B."/>
            <person name="Kuo A."/>
            <person name="Liang C."/>
            <person name="Lipzen A."/>
            <person name="Lutzoni F."/>
            <person name="Magnuson J."/>
            <person name="Mondo S."/>
            <person name="Nolan M."/>
            <person name="Ohm R."/>
            <person name="Pangilinan J."/>
            <person name="Park H.-J."/>
            <person name="Ramirez L."/>
            <person name="Alfaro M."/>
            <person name="Sun H."/>
            <person name="Tritt A."/>
            <person name="Yoshinaga Y."/>
            <person name="Zwiers L.-H."/>
            <person name="Turgeon B.G."/>
            <person name="Goodwin S.B."/>
            <person name="Spatafora J.W."/>
            <person name="Crous P.W."/>
            <person name="Grigoriev I.V."/>
        </authorList>
    </citation>
    <scope>NUCLEOTIDE SEQUENCE</scope>
    <source>
        <strain evidence="2">CBS 394.84</strain>
    </source>
</reference>
<feature type="region of interest" description="Disordered" evidence="1">
    <location>
        <begin position="145"/>
        <end position="194"/>
    </location>
</feature>
<evidence type="ECO:0008006" key="4">
    <source>
        <dbReference type="Google" id="ProtNLM"/>
    </source>
</evidence>
<proteinExistence type="predicted"/>
<feature type="compositionally biased region" description="Acidic residues" evidence="1">
    <location>
        <begin position="176"/>
        <end position="185"/>
    </location>
</feature>
<feature type="compositionally biased region" description="Low complexity" evidence="1">
    <location>
        <begin position="157"/>
        <end position="167"/>
    </location>
</feature>
<accession>A0A9P4GFY0</accession>
<dbReference type="AlphaFoldDB" id="A0A9P4GFY0"/>
<gene>
    <name evidence="2" type="ORF">K460DRAFT_309456</name>
</gene>
<sequence length="589" mass="66253">MASSEYRKANLLKLGTSKVPCRRDSLSSSRTQDSGYNSELEVSLSPRDFVVPEHEILFASLPPVPSLSMISESCLWKKHPNFIPPLSHQAGITSNPSPCGTVEDHGLHWTGAVSVRRAKGVSDALAHIVPANDLSSDIEKWIKDNLPSRHQPQERVSSITSLSSTSSCEMYTNTDSSDDEREPEYETMQPSRPKSTLKVIELIMRKIEINIREAAYRQCTSTTPSSRGGVVSHQGSRKSSQSSGQKRKARGSPPPDDNDDENGPNKRRRGSAATVADNSDPGTRFACPFYKHDPDRYRNIRTCPGPGWPTVHRMKEHLYRAHSQPIFCPICYETFKSDKEQFNHVRLQQCQRSAPQHIEGMDRETTWALRKRTTALRLEEDKWRDVYHVLFPNVLVADIPSPFYDCDSPSESSRRFRRELLRRVQEELLITAGQVPGPIEQQLLQRVAQIIRRCENDLLNLPEPSIENAMLPDRLANSTSTTTPSVSTDPHSHTHFTAMSAPTSRSIPRAAPFNSATLEANRSNTATMQVRARYITEPAVNITPVVWDEQIYDTFDDGIDWDMVFMREPEIQHSGGNGPLTALATPMWT</sequence>
<dbReference type="EMBL" id="ML976616">
    <property type="protein sequence ID" value="KAF1844509.1"/>
    <property type="molecule type" value="Genomic_DNA"/>
</dbReference>
<evidence type="ECO:0000313" key="3">
    <source>
        <dbReference type="Proteomes" id="UP000800039"/>
    </source>
</evidence>